<dbReference type="InterPro" id="IPR001245">
    <property type="entry name" value="Ser-Thr/Tyr_kinase_cat_dom"/>
</dbReference>
<evidence type="ECO:0000256" key="8">
    <source>
        <dbReference type="ARBA" id="ARBA00051245"/>
    </source>
</evidence>
<dbReference type="PROSITE" id="PS50001">
    <property type="entry name" value="SH2"/>
    <property type="match status" value="1"/>
</dbReference>
<keyword evidence="2" id="KW-0808">Transferase</keyword>
<dbReference type="InterPro" id="IPR000980">
    <property type="entry name" value="SH2"/>
</dbReference>
<feature type="domain" description="Protein kinase" evidence="15">
    <location>
        <begin position="1176"/>
        <end position="1430"/>
    </location>
</feature>
<evidence type="ECO:0000256" key="11">
    <source>
        <dbReference type="PROSITE-ProRule" id="PRU10141"/>
    </source>
</evidence>
<evidence type="ECO:0000259" key="14">
    <source>
        <dbReference type="PROSITE" id="PS50001"/>
    </source>
</evidence>
<protein>
    <recommendedName>
        <fullName evidence="1">non-specific protein-tyrosine kinase</fullName>
        <ecNumber evidence="1">2.7.10.2</ecNumber>
    </recommendedName>
</protein>
<evidence type="ECO:0000313" key="18">
    <source>
        <dbReference type="RefSeq" id="XP_070318781.1"/>
    </source>
</evidence>
<name>A0ABM4HT83_ODOVR</name>
<dbReference type="SUPFAM" id="SSF56112">
    <property type="entry name" value="Protein kinase-like (PK-like)"/>
    <property type="match status" value="1"/>
</dbReference>
<dbReference type="InterPro" id="IPR035849">
    <property type="entry name" value="Fes/Fps/Fer_SH2"/>
</dbReference>
<evidence type="ECO:0000256" key="12">
    <source>
        <dbReference type="SAM" id="Coils"/>
    </source>
</evidence>
<evidence type="ECO:0000256" key="13">
    <source>
        <dbReference type="SAM" id="MobiDB-lite"/>
    </source>
</evidence>
<dbReference type="PROSITE" id="PS00107">
    <property type="entry name" value="PROTEIN_KINASE_ATP"/>
    <property type="match status" value="1"/>
</dbReference>
<dbReference type="InterPro" id="IPR037452">
    <property type="entry name" value="Fer_F-BAR"/>
</dbReference>
<dbReference type="Gene3D" id="1.10.287.160">
    <property type="entry name" value="HR1 repeat"/>
    <property type="match status" value="1"/>
</dbReference>
<keyword evidence="9" id="KW-0727">SH2 domain</keyword>
<dbReference type="Gene3D" id="1.20.1270.60">
    <property type="entry name" value="Arfaptin homology (AH) domain/BAR domain"/>
    <property type="match status" value="1"/>
</dbReference>
<dbReference type="InterPro" id="IPR036860">
    <property type="entry name" value="SH2_dom_sf"/>
</dbReference>
<dbReference type="InterPro" id="IPR050198">
    <property type="entry name" value="Non-receptor_tyrosine_kinases"/>
</dbReference>
<dbReference type="PANTHER" id="PTHR24418">
    <property type="entry name" value="TYROSINE-PROTEIN KINASE"/>
    <property type="match status" value="1"/>
</dbReference>
<evidence type="ECO:0000256" key="9">
    <source>
        <dbReference type="PROSITE-ProRule" id="PRU00191"/>
    </source>
</evidence>
<comment type="catalytic activity">
    <reaction evidence="8">
        <text>L-tyrosyl-[protein] + ATP = O-phospho-L-tyrosyl-[protein] + ADP + H(+)</text>
        <dbReference type="Rhea" id="RHEA:10596"/>
        <dbReference type="Rhea" id="RHEA-COMP:10136"/>
        <dbReference type="Rhea" id="RHEA-COMP:20101"/>
        <dbReference type="ChEBI" id="CHEBI:15378"/>
        <dbReference type="ChEBI" id="CHEBI:30616"/>
        <dbReference type="ChEBI" id="CHEBI:46858"/>
        <dbReference type="ChEBI" id="CHEBI:61978"/>
        <dbReference type="ChEBI" id="CHEBI:456216"/>
        <dbReference type="EC" id="2.7.10.2"/>
    </reaction>
</comment>
<dbReference type="SMART" id="SM00055">
    <property type="entry name" value="FCH"/>
    <property type="match status" value="1"/>
</dbReference>
<dbReference type="CDD" id="cd10361">
    <property type="entry name" value="SH2_Fps_family"/>
    <property type="match status" value="1"/>
</dbReference>
<evidence type="ECO:0000256" key="7">
    <source>
        <dbReference type="ARBA" id="ARBA00023137"/>
    </source>
</evidence>
<dbReference type="InterPro" id="IPR031160">
    <property type="entry name" value="F_BAR_dom"/>
</dbReference>
<reference evidence="18" key="1">
    <citation type="submission" date="2025-08" db="UniProtKB">
        <authorList>
            <consortium name="RefSeq"/>
        </authorList>
    </citation>
    <scope>IDENTIFICATION</scope>
    <source>
        <tissue evidence="18">Tongue muscle</tissue>
    </source>
</reference>
<dbReference type="SUPFAM" id="SSF103657">
    <property type="entry name" value="BAR/IMD domain-like"/>
    <property type="match status" value="1"/>
</dbReference>
<dbReference type="Proteomes" id="UP001652640">
    <property type="component" value="Unplaced"/>
</dbReference>
<dbReference type="Gene3D" id="1.10.510.10">
    <property type="entry name" value="Transferase(Phosphotransferase) domain 1"/>
    <property type="match status" value="1"/>
</dbReference>
<organism evidence="17 18">
    <name type="scientific">Odocoileus virginianus</name>
    <name type="common">White-tailed deer</name>
    <dbReference type="NCBI Taxonomy" id="9874"/>
    <lineage>
        <taxon>Eukaryota</taxon>
        <taxon>Metazoa</taxon>
        <taxon>Chordata</taxon>
        <taxon>Craniata</taxon>
        <taxon>Vertebrata</taxon>
        <taxon>Euteleostomi</taxon>
        <taxon>Mammalia</taxon>
        <taxon>Eutheria</taxon>
        <taxon>Laurasiatheria</taxon>
        <taxon>Artiodactyla</taxon>
        <taxon>Ruminantia</taxon>
        <taxon>Pecora</taxon>
        <taxon>Cervidae</taxon>
        <taxon>Odocoileinae</taxon>
        <taxon>Odocoileus</taxon>
    </lineage>
</organism>
<dbReference type="PRINTS" id="PR00109">
    <property type="entry name" value="TYRKINASE"/>
</dbReference>
<dbReference type="Gene3D" id="3.30.505.10">
    <property type="entry name" value="SH2 domain"/>
    <property type="match status" value="1"/>
</dbReference>
<dbReference type="CDD" id="cd07686">
    <property type="entry name" value="F-BAR_Fer"/>
    <property type="match status" value="1"/>
</dbReference>
<dbReference type="GO" id="GO:0016301">
    <property type="term" value="F:kinase activity"/>
    <property type="evidence" value="ECO:0007669"/>
    <property type="project" value="UniProtKB-KW"/>
</dbReference>
<keyword evidence="5 11" id="KW-0067">ATP-binding</keyword>
<proteinExistence type="predicted"/>
<dbReference type="InterPro" id="IPR011009">
    <property type="entry name" value="Kinase-like_dom_sf"/>
</dbReference>
<evidence type="ECO:0000256" key="6">
    <source>
        <dbReference type="ARBA" id="ARBA00023054"/>
    </source>
</evidence>
<feature type="domain" description="F-BAR" evidence="16">
    <location>
        <begin position="1"/>
        <end position="259"/>
    </location>
</feature>
<evidence type="ECO:0000256" key="4">
    <source>
        <dbReference type="ARBA" id="ARBA00022777"/>
    </source>
</evidence>
<evidence type="ECO:0000259" key="15">
    <source>
        <dbReference type="PROSITE" id="PS50011"/>
    </source>
</evidence>
<dbReference type="InterPro" id="IPR020635">
    <property type="entry name" value="Tyr_kinase_cat_dom"/>
</dbReference>
<gene>
    <name evidence="18" type="primary">FER</name>
</gene>
<dbReference type="SUPFAM" id="SSF55550">
    <property type="entry name" value="SH2 domain"/>
    <property type="match status" value="1"/>
</dbReference>
<dbReference type="InterPro" id="IPR000719">
    <property type="entry name" value="Prot_kinase_dom"/>
</dbReference>
<evidence type="ECO:0000313" key="17">
    <source>
        <dbReference type="Proteomes" id="UP001652640"/>
    </source>
</evidence>
<dbReference type="PRINTS" id="PR00401">
    <property type="entry name" value="SH2DOMAIN"/>
</dbReference>
<dbReference type="RefSeq" id="XP_070318781.1">
    <property type="nucleotide sequence ID" value="XM_070462680.1"/>
</dbReference>
<dbReference type="InterPro" id="IPR027267">
    <property type="entry name" value="AH/BAR_dom_sf"/>
</dbReference>
<dbReference type="InterPro" id="IPR017441">
    <property type="entry name" value="Protein_kinase_ATP_BS"/>
</dbReference>
<feature type="domain" description="SH2" evidence="14">
    <location>
        <begin position="1073"/>
        <end position="1163"/>
    </location>
</feature>
<dbReference type="SMART" id="SM00219">
    <property type="entry name" value="TyrKc"/>
    <property type="match status" value="1"/>
</dbReference>
<dbReference type="InterPro" id="IPR001060">
    <property type="entry name" value="FCH_dom"/>
</dbReference>
<dbReference type="Gene3D" id="3.30.200.20">
    <property type="entry name" value="Phosphorylase Kinase, domain 1"/>
    <property type="match status" value="1"/>
</dbReference>
<feature type="region of interest" description="Disordered" evidence="13">
    <location>
        <begin position="866"/>
        <end position="886"/>
    </location>
</feature>
<dbReference type="EC" id="2.7.10.2" evidence="1"/>
<sequence length="1436" mass="159912">MGFGSDLKNSHEAVLKLQDWELRLLETVKKFMALRIKSDKEYASTLQNLCNQVDKETTIQMNYVSNVSKSWLLMIQQTEQLSRIMKTHAEDLNSGPLHRLTMMIKDKQQVKKSYIGVHQQIEAEMIKVTKTELEKLKTSYRQLIKEMNSAKEKYKEAVAKGKETEKAKERYDKATMKLHMLHNQYVLALKGAQLHQNQYYDTTLPLLLDSLQKMQEEMIKALKGIFDEYSQITSLVTEEIVNVHKEIQMSVEQIDPSTEYNNFIDVHRTTAAKEQEIEFDTSLLEENENLQANEIMWNNLTAESLQVMLRTLAEELMQTQQMLLNKEEAVLELEKRIEESSKTYEKKSDIVLLLSQKQTLEELKQSVQQLRCTEAKFTAQKELLEQKVQENDGKEPPPVVNYEEDARSVTSMVSQRGNETSWEVFGMLPLLSPVSVRGSWASGAVAVQGGWGLGCRKAENTGRSCVLACFHGASADWPEVKRASAGSFSFLVVLPPKYIPDLTSCQLLHCDRPEKALCRGRQCPAAEPVGLPWQPARGRPTEGASREPCPGRRRRPAMERSPRSSQGEGAPEAACDSQPCEPYRPRDGSEASRPSTSEVRREQVRRPGASPHLGARRAEAGDLGGPARRVPGGPVCCVHLLSDLSEAALCAPSAWGGEGGCKLSEEKQGAEAGALGRRGRLAAKRACSVASETVRCTEDFVDRVHGQLMITLRGHGSSVRVKTSEQVFTAGRGSSVRVKTSEQVFTAGCGSSVRVKTSEQVVTAGRGSSVRVKTSEQVITTGHGSSVRVKTSEQVVTAGHGSSVRVKTSEQVVTAGRGSSVRVKTSEQVFTAGCGSSVRVKTSEQVVTAGRGSSVRVKTSEQVVTAGRGSSVRVEPRRHRRASDDALDSAPALKGEVCFVSEEDARDGPPRGQKVGVVFQEKGESSSVTWMDMRGEGVQRLPPEFCLGSSVVGGARHKREGSSEQKYNRWDRVKDEMRPVASSVLDVLPLAVELLPLPAWFAFSCSVAIVLIITIRTGRVAEVVVQEVRGARMSRRSDTAAADEALASLEPRRGQPFCDTIPILEKPLAEQDWYHGAIPRIEAQDLLKQQGDFLVRESHGKPGEYVLSVFSDGQRRHFIIQYVDNMYRFEGTGFSNIPQLIDHHYTTKQVITKKSGVILLNPIPKDKKWVLNHEDVTLGELLGKGNFGEVFKGILKDKTAVAVKTCKEDLPQELKIKFLQEAKILKQYDHPNIVKLIGVCTQRQPIYIIMELVPGGDFLTFLRKRKDDIKLKQLVKFSLDVASGMSYLESKNCIHRDLAARNCLVGENNVLKISDFGMSRQEDGGVYSSSGLKQIPIKWTAPEALNYGRYSSESDVWSFGILLWETFSLGVCPYPGMTNQQAREQVERGYRMSAPQHCPEDVFKIMMKCWDYKPENRPKFSELQKELAVIKKKITS</sequence>
<dbReference type="PROSITE" id="PS50011">
    <property type="entry name" value="PROTEIN_KINASE_DOM"/>
    <property type="match status" value="1"/>
</dbReference>
<accession>A0ABM4HT83</accession>
<feature type="region of interest" description="Disordered" evidence="13">
    <location>
        <begin position="529"/>
        <end position="628"/>
    </location>
</feature>
<dbReference type="Pfam" id="PF00611">
    <property type="entry name" value="FCH"/>
    <property type="match status" value="1"/>
</dbReference>
<dbReference type="PROSITE" id="PS00109">
    <property type="entry name" value="PROTEIN_KINASE_TYR"/>
    <property type="match status" value="1"/>
</dbReference>
<evidence type="ECO:0000256" key="2">
    <source>
        <dbReference type="ARBA" id="ARBA00022679"/>
    </source>
</evidence>
<feature type="coiled-coil region" evidence="12">
    <location>
        <begin position="126"/>
        <end position="167"/>
    </location>
</feature>
<keyword evidence="17" id="KW-1185">Reference proteome</keyword>
<feature type="coiled-coil region" evidence="12">
    <location>
        <begin position="302"/>
        <end position="387"/>
    </location>
</feature>
<keyword evidence="3 11" id="KW-0547">Nucleotide-binding</keyword>
<feature type="binding site" evidence="11">
    <location>
        <position position="1204"/>
    </location>
    <ligand>
        <name>ATP</name>
        <dbReference type="ChEBI" id="CHEBI:30616"/>
    </ligand>
</feature>
<dbReference type="Pfam" id="PF07714">
    <property type="entry name" value="PK_Tyr_Ser-Thr"/>
    <property type="match status" value="1"/>
</dbReference>
<evidence type="ECO:0000256" key="3">
    <source>
        <dbReference type="ARBA" id="ARBA00022741"/>
    </source>
</evidence>
<dbReference type="Pfam" id="PF00017">
    <property type="entry name" value="SH2"/>
    <property type="match status" value="1"/>
</dbReference>
<evidence type="ECO:0000256" key="5">
    <source>
        <dbReference type="ARBA" id="ARBA00022840"/>
    </source>
</evidence>
<dbReference type="PROSITE" id="PS51741">
    <property type="entry name" value="F_BAR"/>
    <property type="match status" value="1"/>
</dbReference>
<keyword evidence="6 10" id="KW-0175">Coiled coil</keyword>
<evidence type="ECO:0000256" key="10">
    <source>
        <dbReference type="PROSITE-ProRule" id="PRU01077"/>
    </source>
</evidence>
<keyword evidence="7" id="KW-0829">Tyrosine-protein kinase</keyword>
<dbReference type="GeneID" id="110136719"/>
<evidence type="ECO:0000256" key="1">
    <source>
        <dbReference type="ARBA" id="ARBA00011903"/>
    </source>
</evidence>
<dbReference type="SMART" id="SM00252">
    <property type="entry name" value="SH2"/>
    <property type="match status" value="1"/>
</dbReference>
<dbReference type="InterPro" id="IPR008266">
    <property type="entry name" value="Tyr_kinase_AS"/>
</dbReference>
<keyword evidence="4 18" id="KW-0418">Kinase</keyword>
<evidence type="ECO:0000259" key="16">
    <source>
        <dbReference type="PROSITE" id="PS51741"/>
    </source>
</evidence>